<feature type="region of interest" description="Disordered" evidence="6">
    <location>
        <begin position="694"/>
        <end position="713"/>
    </location>
</feature>
<evidence type="ECO:0000256" key="3">
    <source>
        <dbReference type="ARBA" id="ARBA00022737"/>
    </source>
</evidence>
<dbReference type="GO" id="GO:0030855">
    <property type="term" value="P:epithelial cell differentiation"/>
    <property type="evidence" value="ECO:0007669"/>
    <property type="project" value="UniProtKB-ARBA"/>
</dbReference>
<keyword evidence="1 5" id="KW-0245">EGF-like domain</keyword>
<feature type="region of interest" description="Disordered" evidence="6">
    <location>
        <begin position="642"/>
        <end position="683"/>
    </location>
</feature>
<dbReference type="InterPro" id="IPR001881">
    <property type="entry name" value="EGF-like_Ca-bd_dom"/>
</dbReference>
<dbReference type="GO" id="GO:0005509">
    <property type="term" value="F:calcium ion binding"/>
    <property type="evidence" value="ECO:0007669"/>
    <property type="project" value="InterPro"/>
</dbReference>
<reference evidence="10 11" key="2">
    <citation type="submission" date="2017-04" db="EMBL/GenBank/DDBJ databases">
        <title>CpG methylation of centromeres and impact of large insertions on vertebrate speciation.</title>
        <authorList>
            <person name="Ichikawa K."/>
            <person name="Yoshimura J."/>
            <person name="Morishita S."/>
        </authorList>
    </citation>
    <scope>NUCLEOTIDE SEQUENCE</scope>
    <source>
        <strain evidence="10 11">HNI</strain>
    </source>
</reference>
<dbReference type="CDD" id="cd00054">
    <property type="entry name" value="EGF_CA"/>
    <property type="match status" value="1"/>
</dbReference>
<dbReference type="InterPro" id="IPR049883">
    <property type="entry name" value="NOTCH1_EGF-like"/>
</dbReference>
<keyword evidence="4" id="KW-1015">Disulfide bond</keyword>
<dbReference type="Proteomes" id="UP000265180">
    <property type="component" value="Chromosome 1"/>
</dbReference>
<name>A0A3P9KRG9_ORYLA</name>
<evidence type="ECO:0000313" key="11">
    <source>
        <dbReference type="Proteomes" id="UP000265180"/>
    </source>
</evidence>
<dbReference type="PROSITE" id="PS01187">
    <property type="entry name" value="EGF_CA"/>
    <property type="match status" value="1"/>
</dbReference>
<evidence type="ECO:0000259" key="9">
    <source>
        <dbReference type="PROSITE" id="PS50026"/>
    </source>
</evidence>
<evidence type="ECO:0000256" key="4">
    <source>
        <dbReference type="ARBA" id="ARBA00023157"/>
    </source>
</evidence>
<dbReference type="InterPro" id="IPR035914">
    <property type="entry name" value="Sperma_CUB_dom_sf"/>
</dbReference>
<evidence type="ECO:0000313" key="10">
    <source>
        <dbReference type="Ensembl" id="ENSORLP00020011085.1"/>
    </source>
</evidence>
<dbReference type="SMART" id="SM00181">
    <property type="entry name" value="EGF"/>
    <property type="match status" value="1"/>
</dbReference>
<reference key="1">
    <citation type="journal article" date="2007" name="Nature">
        <title>The medaka draft genome and insights into vertebrate genome evolution.</title>
        <authorList>
            <person name="Kasahara M."/>
            <person name="Naruse K."/>
            <person name="Sasaki S."/>
            <person name="Nakatani Y."/>
            <person name="Qu W."/>
            <person name="Ahsan B."/>
            <person name="Yamada T."/>
            <person name="Nagayasu Y."/>
            <person name="Doi K."/>
            <person name="Kasai Y."/>
            <person name="Jindo T."/>
            <person name="Kobayashi D."/>
            <person name="Shimada A."/>
            <person name="Toyoda A."/>
            <person name="Kuroki Y."/>
            <person name="Fujiyama A."/>
            <person name="Sasaki T."/>
            <person name="Shimizu A."/>
            <person name="Asakawa S."/>
            <person name="Shimizu N."/>
            <person name="Hashimoto S."/>
            <person name="Yang J."/>
            <person name="Lee Y."/>
            <person name="Matsushima K."/>
            <person name="Sugano S."/>
            <person name="Sakaizumi M."/>
            <person name="Narita T."/>
            <person name="Ohishi K."/>
            <person name="Haga S."/>
            <person name="Ohta F."/>
            <person name="Nomoto H."/>
            <person name="Nogata K."/>
            <person name="Morishita T."/>
            <person name="Endo T."/>
            <person name="Shin-I T."/>
            <person name="Takeda H."/>
            <person name="Morishita S."/>
            <person name="Kohara Y."/>
        </authorList>
    </citation>
    <scope>NUCLEOTIDE SEQUENCE [LARGE SCALE GENOMIC DNA]</scope>
    <source>
        <strain>Hd-rR</strain>
    </source>
</reference>
<dbReference type="Gene3D" id="2.60.120.290">
    <property type="entry name" value="Spermadhesin, CUB domain"/>
    <property type="match status" value="1"/>
</dbReference>
<dbReference type="InterPro" id="IPR018097">
    <property type="entry name" value="EGF_Ca-bd_CS"/>
</dbReference>
<keyword evidence="7" id="KW-0472">Membrane</keyword>
<evidence type="ECO:0000256" key="5">
    <source>
        <dbReference type="PROSITE-ProRule" id="PRU00076"/>
    </source>
</evidence>
<evidence type="ECO:0000259" key="8">
    <source>
        <dbReference type="PROSITE" id="PS01180"/>
    </source>
</evidence>
<evidence type="ECO:0000256" key="7">
    <source>
        <dbReference type="SAM" id="Phobius"/>
    </source>
</evidence>
<dbReference type="PROSITE" id="PS00010">
    <property type="entry name" value="ASX_HYDROXYL"/>
    <property type="match status" value="1"/>
</dbReference>
<proteinExistence type="predicted"/>
<dbReference type="Ensembl" id="ENSORLT00020017891.1">
    <property type="protein sequence ID" value="ENSORLP00020011085.1"/>
    <property type="gene ID" value="ENSORLG00020012016.1"/>
</dbReference>
<feature type="compositionally biased region" description="Polar residues" evidence="6">
    <location>
        <begin position="284"/>
        <end position="295"/>
    </location>
</feature>
<feature type="region of interest" description="Disordered" evidence="6">
    <location>
        <begin position="269"/>
        <end position="407"/>
    </location>
</feature>
<reference evidence="10" key="3">
    <citation type="submission" date="2025-08" db="UniProtKB">
        <authorList>
            <consortium name="Ensembl"/>
        </authorList>
    </citation>
    <scope>IDENTIFICATION</scope>
    <source>
        <strain evidence="10">HNI</strain>
    </source>
</reference>
<dbReference type="InterPro" id="IPR000152">
    <property type="entry name" value="EGF-type_Asp/Asn_hydroxyl_site"/>
</dbReference>
<keyword evidence="7" id="KW-0812">Transmembrane</keyword>
<dbReference type="PROSITE" id="PS01180">
    <property type="entry name" value="CUB"/>
    <property type="match status" value="1"/>
</dbReference>
<keyword evidence="2" id="KW-0732">Signal</keyword>
<dbReference type="Gene3D" id="2.10.25.10">
    <property type="entry name" value="Laminin"/>
    <property type="match status" value="1"/>
</dbReference>
<dbReference type="SMART" id="SM00179">
    <property type="entry name" value="EGF_CA"/>
    <property type="match status" value="1"/>
</dbReference>
<comment type="caution">
    <text evidence="5">Lacks conserved residue(s) required for the propagation of feature annotation.</text>
</comment>
<dbReference type="FunFam" id="2.10.25.10:FF:000038">
    <property type="entry name" value="Fibrillin 2"/>
    <property type="match status" value="1"/>
</dbReference>
<accession>A0A3P9KRG9</accession>
<dbReference type="SUPFAM" id="SSF49854">
    <property type="entry name" value="Spermadhesin, CUB domain"/>
    <property type="match status" value="1"/>
</dbReference>
<dbReference type="PROSITE" id="PS50026">
    <property type="entry name" value="EGF_3"/>
    <property type="match status" value="1"/>
</dbReference>
<evidence type="ECO:0000256" key="6">
    <source>
        <dbReference type="SAM" id="MobiDB-lite"/>
    </source>
</evidence>
<dbReference type="CDD" id="cd00041">
    <property type="entry name" value="CUB"/>
    <property type="match status" value="1"/>
</dbReference>
<organism evidence="10 11">
    <name type="scientific">Oryzias latipes</name>
    <name type="common">Japanese rice fish</name>
    <name type="synonym">Japanese killifish</name>
    <dbReference type="NCBI Taxonomy" id="8090"/>
    <lineage>
        <taxon>Eukaryota</taxon>
        <taxon>Metazoa</taxon>
        <taxon>Chordata</taxon>
        <taxon>Craniata</taxon>
        <taxon>Vertebrata</taxon>
        <taxon>Euteleostomi</taxon>
        <taxon>Actinopterygii</taxon>
        <taxon>Neopterygii</taxon>
        <taxon>Teleostei</taxon>
        <taxon>Neoteleostei</taxon>
        <taxon>Acanthomorphata</taxon>
        <taxon>Ovalentaria</taxon>
        <taxon>Atherinomorphae</taxon>
        <taxon>Beloniformes</taxon>
        <taxon>Adrianichthyidae</taxon>
        <taxon>Oryziinae</taxon>
        <taxon>Oryzias</taxon>
    </lineage>
</organism>
<dbReference type="SUPFAM" id="SSF57196">
    <property type="entry name" value="EGF/Laminin"/>
    <property type="match status" value="1"/>
</dbReference>
<dbReference type="AlphaFoldDB" id="A0A3P9KRG9"/>
<feature type="transmembrane region" description="Helical" evidence="7">
    <location>
        <begin position="599"/>
        <end position="622"/>
    </location>
</feature>
<keyword evidence="7" id="KW-1133">Transmembrane helix</keyword>
<protein>
    <submittedName>
        <fullName evidence="10">Uncharacterized LOC101173915</fullName>
    </submittedName>
</protein>
<sequence>MFNQLMQSTCADRTGRREFFVADREILKLFFLLKKVEWKQFGESKMPQKSNLNVALLLFLLMFGIYWKHCDGQGNPDGANRPPDGRGVDGSAFFALRSCHQLLRSDSGEFFSPEYLCSNPPLWCNWTIQVDPGKRIHLHLEDLTPDEACQAKQDQIHVDDPAGQSGGEHKVLQKCWQEAKYTSSSNILQVVLLIGGWPSSSYRGFYGRYQAFGPPVVYNPGEDGGIRSKESEAEPGLTKFSDPSVNSEQTGPEMMYDYYDPATMAERPWESKASSGGTEVVENHASSESSHSYQFVVSPPSGHRTTFRSGRGVALSQSDSAALPPQWRQQDKRAPNSSAAVQGSVEEAPTAAQTESMKTSRPDELMPADGTTQPEARDSSDQLPSDAPDPRSAEQHPPPSVVEQRYDHREIKTVKNHTEILHLPGDHLFEVAIEVNFIPDLEESWDALARSLLLSLKALISKHLDILHKQLTLSSKRIKRLNAGALYILWLQIGQGPGGGQVHRAVHSAMQGLLSSGVNLRVNRKNAIIMSVSTADVNECGTNLVLCDANADCVNHFGSYSCHCREGFKDESRLGSGGTICTDQKTTDCSSGLSSETKGVYILFFLLSSLILMLVAVAGTLYHRHHRGAFLVRCHHSGSISPPDSNNNHLHHEDHYSSPADSDLPPPPPPARGSRDSWAPGKERRLPVDLPLLRFSPLLPPDSYIDPQDGGKM</sequence>
<dbReference type="InterPro" id="IPR000859">
    <property type="entry name" value="CUB_dom"/>
</dbReference>
<feature type="compositionally biased region" description="Polar residues" evidence="6">
    <location>
        <begin position="241"/>
        <end position="250"/>
    </location>
</feature>
<evidence type="ECO:0000256" key="2">
    <source>
        <dbReference type="ARBA" id="ARBA00022729"/>
    </source>
</evidence>
<dbReference type="InterPro" id="IPR000742">
    <property type="entry name" value="EGF"/>
</dbReference>
<dbReference type="SMART" id="SM00042">
    <property type="entry name" value="CUB"/>
    <property type="match status" value="1"/>
</dbReference>
<feature type="region of interest" description="Disordered" evidence="6">
    <location>
        <begin position="222"/>
        <end position="251"/>
    </location>
</feature>
<evidence type="ECO:0000256" key="1">
    <source>
        <dbReference type="ARBA" id="ARBA00022536"/>
    </source>
</evidence>
<dbReference type="Pfam" id="PF00431">
    <property type="entry name" value="CUB"/>
    <property type="match status" value="1"/>
</dbReference>
<keyword evidence="3" id="KW-0677">Repeat</keyword>
<feature type="domain" description="EGF-like" evidence="9">
    <location>
        <begin position="536"/>
        <end position="571"/>
    </location>
</feature>
<feature type="domain" description="CUB" evidence="8">
    <location>
        <begin position="99"/>
        <end position="212"/>
    </location>
</feature>
<reference evidence="10" key="4">
    <citation type="submission" date="2025-09" db="UniProtKB">
        <authorList>
            <consortium name="Ensembl"/>
        </authorList>
    </citation>
    <scope>IDENTIFICATION</scope>
    <source>
        <strain evidence="10">HNI</strain>
    </source>
</reference>
<dbReference type="Pfam" id="PF07645">
    <property type="entry name" value="EGF_CA"/>
    <property type="match status" value="1"/>
</dbReference>